<dbReference type="Pfam" id="PF03781">
    <property type="entry name" value="FGE-sulfatase"/>
    <property type="match status" value="1"/>
</dbReference>
<dbReference type="InterPro" id="IPR005532">
    <property type="entry name" value="SUMF_dom"/>
</dbReference>
<proteinExistence type="predicted"/>
<dbReference type="Proteomes" id="UP000016412">
    <property type="component" value="Unassembled WGS sequence"/>
</dbReference>
<dbReference type="Gene3D" id="3.90.1580.10">
    <property type="entry name" value="paralog of FGE (formylglycine-generating enzyme)"/>
    <property type="match status" value="1"/>
</dbReference>
<dbReference type="OrthoDB" id="9812707at2"/>
<dbReference type="InterPro" id="IPR042095">
    <property type="entry name" value="SUMF_sf"/>
</dbReference>
<dbReference type="EMBL" id="AUZJ01000033">
    <property type="protein sequence ID" value="ERF60803.1"/>
    <property type="molecule type" value="Genomic_DNA"/>
</dbReference>
<sequence>MMILVKGGTFQMGSPTGMADERPVHTVTVDDFYMDEHLVTQAEWKKIMGENPAYFSSSPKKGESQTKRPIEHISQYDVFVYCNKRSIAEKLNPCYVIKGESDPKKWGPVPDEQNDAWDNAECRWDANGYRLPTESEWEYAARGGVHDGQKKAAKDADENRSWNKNNSDCMTHSVGLKSSSVLGFYDLFGNVWEWCWDWYDCYMPGEFVNPRGAERTIDNTDRIGRGGAWNAEASDCSPYFRNCGSPASRYNFIGMRVVRSKK</sequence>
<evidence type="ECO:0000259" key="1">
    <source>
        <dbReference type="Pfam" id="PF03781"/>
    </source>
</evidence>
<reference evidence="2 3" key="1">
    <citation type="submission" date="2013-08" db="EMBL/GenBank/DDBJ databases">
        <authorList>
            <person name="Durkin A.S."/>
            <person name="Haft D.R."/>
            <person name="McCorrison J."/>
            <person name="Torralba M."/>
            <person name="Gillis M."/>
            <person name="Haft D.H."/>
            <person name="Methe B."/>
            <person name="Sutton G."/>
            <person name="Nelson K.E."/>
        </authorList>
    </citation>
    <scope>NUCLEOTIDE SEQUENCE [LARGE SCALE GENOMIC DNA]</scope>
    <source>
        <strain evidence="2 3">VPI DR56BR1116</strain>
    </source>
</reference>
<dbReference type="eggNOG" id="COG1262">
    <property type="taxonomic scope" value="Bacteria"/>
</dbReference>
<name>U1FLT2_TRESO</name>
<dbReference type="InterPro" id="IPR051043">
    <property type="entry name" value="Sulfatase_Mod_Factor_Kinase"/>
</dbReference>
<dbReference type="STRING" id="1125725.HMPREF1325_0471"/>
<gene>
    <name evidence="2" type="ORF">HMPREF1325_0471</name>
</gene>
<dbReference type="SUPFAM" id="SSF56436">
    <property type="entry name" value="C-type lectin-like"/>
    <property type="match status" value="1"/>
</dbReference>
<dbReference type="PANTHER" id="PTHR23150">
    <property type="entry name" value="SULFATASE MODIFYING FACTOR 1, 2"/>
    <property type="match status" value="1"/>
</dbReference>
<evidence type="ECO:0000313" key="3">
    <source>
        <dbReference type="Proteomes" id="UP000016412"/>
    </source>
</evidence>
<dbReference type="RefSeq" id="WP_021330257.1">
    <property type="nucleotide sequence ID" value="NZ_AUZJ01000033.1"/>
</dbReference>
<organism evidence="2 3">
    <name type="scientific">Treponema socranskii subsp. socranskii VPI DR56BR1116 = ATCC 35536</name>
    <dbReference type="NCBI Taxonomy" id="1125725"/>
    <lineage>
        <taxon>Bacteria</taxon>
        <taxon>Pseudomonadati</taxon>
        <taxon>Spirochaetota</taxon>
        <taxon>Spirochaetia</taxon>
        <taxon>Spirochaetales</taxon>
        <taxon>Treponemataceae</taxon>
        <taxon>Treponema</taxon>
    </lineage>
</organism>
<feature type="domain" description="Sulfatase-modifying factor enzyme-like" evidence="1">
    <location>
        <begin position="2"/>
        <end position="259"/>
    </location>
</feature>
<accession>U1FLT2</accession>
<dbReference type="PATRIC" id="fig|1125725.3.peg.1235"/>
<dbReference type="AlphaFoldDB" id="U1FLT2"/>
<dbReference type="GO" id="GO:0120147">
    <property type="term" value="F:formylglycine-generating oxidase activity"/>
    <property type="evidence" value="ECO:0007669"/>
    <property type="project" value="TreeGrafter"/>
</dbReference>
<dbReference type="InterPro" id="IPR016187">
    <property type="entry name" value="CTDL_fold"/>
</dbReference>
<dbReference type="PANTHER" id="PTHR23150:SF19">
    <property type="entry name" value="FORMYLGLYCINE-GENERATING ENZYME"/>
    <property type="match status" value="1"/>
</dbReference>
<evidence type="ECO:0000313" key="2">
    <source>
        <dbReference type="EMBL" id="ERF60803.1"/>
    </source>
</evidence>
<protein>
    <submittedName>
        <fullName evidence="2">Sulfatase-modifying factor enzyme 1</fullName>
    </submittedName>
</protein>
<comment type="caution">
    <text evidence="2">The sequence shown here is derived from an EMBL/GenBank/DDBJ whole genome shotgun (WGS) entry which is preliminary data.</text>
</comment>